<dbReference type="InterPro" id="IPR009057">
    <property type="entry name" value="Homeodomain-like_sf"/>
</dbReference>
<dbReference type="PANTHER" id="PTHR30328:SF54">
    <property type="entry name" value="HTH-TYPE TRANSCRIPTIONAL REPRESSOR SCO4008"/>
    <property type="match status" value="1"/>
</dbReference>
<comment type="caution">
    <text evidence="2">Lacks conserved residue(s) required for the propagation of feature annotation.</text>
</comment>
<dbReference type="Pfam" id="PF17926">
    <property type="entry name" value="TetR_C_21"/>
    <property type="match status" value="1"/>
</dbReference>
<name>A0A2Z5G3W7_9BACT</name>
<dbReference type="Gene3D" id="1.10.357.10">
    <property type="entry name" value="Tetracycline Repressor, domain 2"/>
    <property type="match status" value="1"/>
</dbReference>
<evidence type="ECO:0000313" key="5">
    <source>
        <dbReference type="Proteomes" id="UP000253606"/>
    </source>
</evidence>
<sequence>MARIAALAGINKERLYNYFGDKRRLFETVLIEELEKLAVSLGANAPGLEDVGEYTGCIFDYHAEHPQLVRLLLWEGLAGGPAVNEAARTAHYQRTVAMFAEAQRDGTLNDDLDPAKLVFLLIGLAAWWFAVPQLSRMVTGSDGSASRERSRRRACVVSAAQHLASPHP</sequence>
<evidence type="ECO:0000256" key="1">
    <source>
        <dbReference type="ARBA" id="ARBA00023125"/>
    </source>
</evidence>
<dbReference type="SUPFAM" id="SSF46689">
    <property type="entry name" value="Homeodomain-like"/>
    <property type="match status" value="1"/>
</dbReference>
<proteinExistence type="predicted"/>
<evidence type="ECO:0000313" key="4">
    <source>
        <dbReference type="EMBL" id="AXC13771.1"/>
    </source>
</evidence>
<dbReference type="PANTHER" id="PTHR30328">
    <property type="entry name" value="TRANSCRIPTIONAL REPRESSOR"/>
    <property type="match status" value="1"/>
</dbReference>
<organism evidence="4 5">
    <name type="scientific">Acidisarcina polymorpha</name>
    <dbReference type="NCBI Taxonomy" id="2211140"/>
    <lineage>
        <taxon>Bacteria</taxon>
        <taxon>Pseudomonadati</taxon>
        <taxon>Acidobacteriota</taxon>
        <taxon>Terriglobia</taxon>
        <taxon>Terriglobales</taxon>
        <taxon>Acidobacteriaceae</taxon>
        <taxon>Acidisarcina</taxon>
    </lineage>
</organism>
<dbReference type="AlphaFoldDB" id="A0A2Z5G3W7"/>
<keyword evidence="1 2" id="KW-0238">DNA-binding</keyword>
<dbReference type="InterPro" id="IPR036271">
    <property type="entry name" value="Tet_transcr_reg_TetR-rel_C_sf"/>
</dbReference>
<dbReference type="EMBL" id="CP030840">
    <property type="protein sequence ID" value="AXC13771.1"/>
    <property type="molecule type" value="Genomic_DNA"/>
</dbReference>
<dbReference type="Proteomes" id="UP000253606">
    <property type="component" value="Chromosome"/>
</dbReference>
<dbReference type="InterPro" id="IPR050109">
    <property type="entry name" value="HTH-type_TetR-like_transc_reg"/>
</dbReference>
<gene>
    <name evidence="4" type="ORF">ACPOL_4499</name>
</gene>
<accession>A0A2Z5G3W7</accession>
<dbReference type="InterPro" id="IPR001647">
    <property type="entry name" value="HTH_TetR"/>
</dbReference>
<dbReference type="KEGG" id="abas:ACPOL_4499"/>
<dbReference type="PROSITE" id="PS50977">
    <property type="entry name" value="HTH_TETR_2"/>
    <property type="match status" value="1"/>
</dbReference>
<evidence type="ECO:0000259" key="3">
    <source>
        <dbReference type="PROSITE" id="PS50977"/>
    </source>
</evidence>
<evidence type="ECO:0000256" key="2">
    <source>
        <dbReference type="PROSITE-ProRule" id="PRU00335"/>
    </source>
</evidence>
<dbReference type="SUPFAM" id="SSF48498">
    <property type="entry name" value="Tetracyclin repressor-like, C-terminal domain"/>
    <property type="match status" value="1"/>
</dbReference>
<reference evidence="4 5" key="1">
    <citation type="journal article" date="2018" name="Front. Microbiol.">
        <title>Hydrolytic Capabilities as a Key to Environmental Success: Chitinolytic and Cellulolytic Acidobacteria From Acidic Sub-arctic Soils and Boreal Peatlands.</title>
        <authorList>
            <person name="Belova S.E."/>
            <person name="Ravin N.V."/>
            <person name="Pankratov T.A."/>
            <person name="Rakitin A.L."/>
            <person name="Ivanova A.A."/>
            <person name="Beletsky A.V."/>
            <person name="Mardanov A.V."/>
            <person name="Sinninghe Damste J.S."/>
            <person name="Dedysh S.N."/>
        </authorList>
    </citation>
    <scope>NUCLEOTIDE SEQUENCE [LARGE SCALE GENOMIC DNA]</scope>
    <source>
        <strain evidence="4 5">SBC82</strain>
    </source>
</reference>
<keyword evidence="5" id="KW-1185">Reference proteome</keyword>
<dbReference type="GO" id="GO:0003677">
    <property type="term" value="F:DNA binding"/>
    <property type="evidence" value="ECO:0007669"/>
    <property type="project" value="UniProtKB-UniRule"/>
</dbReference>
<feature type="domain" description="HTH tetR-type" evidence="3">
    <location>
        <begin position="1"/>
        <end position="37"/>
    </location>
</feature>
<dbReference type="InterPro" id="IPR041467">
    <property type="entry name" value="Sco4008_C"/>
</dbReference>
<protein>
    <submittedName>
        <fullName evidence="4">Transcriptional regulator, TetR family</fullName>
    </submittedName>
</protein>